<evidence type="ECO:0000313" key="3">
    <source>
        <dbReference type="Proteomes" id="UP000267019"/>
    </source>
</evidence>
<reference evidence="2 3" key="1">
    <citation type="submission" date="2018-10" db="EMBL/GenBank/DDBJ databases">
        <title>Genomic Encyclopedia of Type Strains, Phase IV (KMG-IV): sequencing the most valuable type-strain genomes for metagenomic binning, comparative biology and taxonomic classification.</title>
        <authorList>
            <person name="Goeker M."/>
        </authorList>
    </citation>
    <scope>NUCLEOTIDE SEQUENCE [LARGE SCALE GENOMIC DNA]</scope>
    <source>
        <strain evidence="2 3">DSM 22653</strain>
    </source>
</reference>
<organism evidence="2 3">
    <name type="scientific">Brockia lithotrophica</name>
    <dbReference type="NCBI Taxonomy" id="933949"/>
    <lineage>
        <taxon>Bacteria</taxon>
        <taxon>Bacillati</taxon>
        <taxon>Bacillota</taxon>
        <taxon>Bacilli</taxon>
        <taxon>Bacillales</taxon>
        <taxon>Bacillales Family X. Incertae Sedis</taxon>
        <taxon>Brockia</taxon>
    </lineage>
</organism>
<gene>
    <name evidence="2" type="ORF">C7438_0386</name>
</gene>
<feature type="transmembrane region" description="Helical" evidence="1">
    <location>
        <begin position="31"/>
        <end position="48"/>
    </location>
</feature>
<dbReference type="InterPro" id="IPR014211">
    <property type="entry name" value="Spore_III_AD"/>
</dbReference>
<dbReference type="EMBL" id="RBIJ01000001">
    <property type="protein sequence ID" value="RKQ88745.1"/>
    <property type="molecule type" value="Genomic_DNA"/>
</dbReference>
<evidence type="ECO:0000256" key="1">
    <source>
        <dbReference type="SAM" id="Phobius"/>
    </source>
</evidence>
<keyword evidence="1" id="KW-1133">Transmembrane helix</keyword>
<dbReference type="AlphaFoldDB" id="A0A660L5X7"/>
<keyword evidence="1" id="KW-0812">Transmembrane</keyword>
<keyword evidence="3" id="KW-1185">Reference proteome</keyword>
<dbReference type="Proteomes" id="UP000267019">
    <property type="component" value="Unassembled WGS sequence"/>
</dbReference>
<keyword evidence="1" id="KW-0472">Membrane</keyword>
<dbReference type="InterPro" id="IPR025664">
    <property type="entry name" value="Spore_III_AC/AD"/>
</dbReference>
<protein>
    <submittedName>
        <fullName evidence="2">Stage III sporulation protein AD</fullName>
    </submittedName>
</protein>
<name>A0A660L5X7_9BACL</name>
<comment type="caution">
    <text evidence="2">The sequence shown here is derived from an EMBL/GenBank/DDBJ whole genome shotgun (WGS) entry which is preliminary data.</text>
</comment>
<sequence length="157" mass="16844">MIPPVSAKDGLGKGSNAQPPCPIVGRCPVEIVHIVALALVATALNLLLRERFPAFALFVSLLVGIAIFFSLLDALRLIFDALFGLAEKTHVRVPHLEILLKILGIAYLTEFAAQLSRDAHEEAVAKKVELAGRVLILLLALPLLETLVESISGLLTP</sequence>
<feature type="transmembrane region" description="Helical" evidence="1">
    <location>
        <begin position="55"/>
        <end position="78"/>
    </location>
</feature>
<proteinExistence type="predicted"/>
<evidence type="ECO:0000313" key="2">
    <source>
        <dbReference type="EMBL" id="RKQ88745.1"/>
    </source>
</evidence>
<dbReference type="Pfam" id="PF06686">
    <property type="entry name" value="SpoIIIAC"/>
    <property type="match status" value="2"/>
</dbReference>
<dbReference type="NCBIfam" id="TIGR02849">
    <property type="entry name" value="spore_III_AD"/>
    <property type="match status" value="1"/>
</dbReference>
<accession>A0A660L5X7</accession>